<evidence type="ECO:0000256" key="2">
    <source>
        <dbReference type="ARBA" id="ARBA00023015"/>
    </source>
</evidence>
<dbReference type="CDD" id="cd06171">
    <property type="entry name" value="Sigma70_r4"/>
    <property type="match status" value="1"/>
</dbReference>
<evidence type="ECO:0000313" key="8">
    <source>
        <dbReference type="EMBL" id="MEC4176034.1"/>
    </source>
</evidence>
<evidence type="ECO:0000256" key="3">
    <source>
        <dbReference type="ARBA" id="ARBA00023082"/>
    </source>
</evidence>
<accession>A0ABU6IHY2</accession>
<keyword evidence="9" id="KW-1185">Reference proteome</keyword>
<dbReference type="InterPro" id="IPR036388">
    <property type="entry name" value="WH-like_DNA-bd_sf"/>
</dbReference>
<dbReference type="Pfam" id="PF08281">
    <property type="entry name" value="Sigma70_r4_2"/>
    <property type="match status" value="1"/>
</dbReference>
<dbReference type="PANTHER" id="PTHR43133:SF51">
    <property type="entry name" value="RNA POLYMERASE SIGMA FACTOR"/>
    <property type="match status" value="1"/>
</dbReference>
<gene>
    <name evidence="8" type="ORF">VIN30_06200</name>
</gene>
<comment type="similarity">
    <text evidence="1">Belongs to the sigma-70 factor family. ECF subfamily.</text>
</comment>
<comment type="caution">
    <text evidence="8">The sequence shown here is derived from an EMBL/GenBank/DDBJ whole genome shotgun (WGS) entry which is preliminary data.</text>
</comment>
<dbReference type="Gene3D" id="1.10.1740.10">
    <property type="match status" value="1"/>
</dbReference>
<dbReference type="InterPro" id="IPR014284">
    <property type="entry name" value="RNA_pol_sigma-70_dom"/>
</dbReference>
<dbReference type="InterPro" id="IPR013249">
    <property type="entry name" value="RNA_pol_sigma70_r4_t2"/>
</dbReference>
<evidence type="ECO:0000259" key="7">
    <source>
        <dbReference type="Pfam" id="PF08281"/>
    </source>
</evidence>
<feature type="domain" description="RNA polymerase sigma factor 70 region 4 type 2" evidence="7">
    <location>
        <begin position="138"/>
        <end position="174"/>
    </location>
</feature>
<keyword evidence="2" id="KW-0805">Transcription regulation</keyword>
<feature type="region of interest" description="Disordered" evidence="5">
    <location>
        <begin position="179"/>
        <end position="224"/>
    </location>
</feature>
<dbReference type="Proteomes" id="UP001349994">
    <property type="component" value="Unassembled WGS sequence"/>
</dbReference>
<keyword evidence="3" id="KW-0731">Sigma factor</keyword>
<name>A0ABU6IHY2_9ACTN</name>
<dbReference type="PANTHER" id="PTHR43133">
    <property type="entry name" value="RNA POLYMERASE ECF-TYPE SIGMA FACTO"/>
    <property type="match status" value="1"/>
</dbReference>
<dbReference type="RefSeq" id="WP_326424213.1">
    <property type="nucleotide sequence ID" value="NZ_JAYMFF010000010.1"/>
</dbReference>
<dbReference type="InterPro" id="IPR013324">
    <property type="entry name" value="RNA_pol_sigma_r3/r4-like"/>
</dbReference>
<dbReference type="NCBIfam" id="TIGR02937">
    <property type="entry name" value="sigma70-ECF"/>
    <property type="match status" value="1"/>
</dbReference>
<feature type="domain" description="RNA polymerase sigma-70 region 2" evidence="6">
    <location>
        <begin position="29"/>
        <end position="96"/>
    </location>
</feature>
<protein>
    <submittedName>
        <fullName evidence="8">Sigma-70 family RNA polymerase sigma factor</fullName>
    </submittedName>
</protein>
<organism evidence="8 9">
    <name type="scientific">Adlercreutzia wanghongyangiae</name>
    <dbReference type="NCBI Taxonomy" id="3111451"/>
    <lineage>
        <taxon>Bacteria</taxon>
        <taxon>Bacillati</taxon>
        <taxon>Actinomycetota</taxon>
        <taxon>Coriobacteriia</taxon>
        <taxon>Eggerthellales</taxon>
        <taxon>Eggerthellaceae</taxon>
        <taxon>Adlercreutzia</taxon>
    </lineage>
</organism>
<sequence>MERNALTDRQRRNLVKRAQRGDGAAFGALVRDCSDTLYRVCLGATGGREADAAEAVQNALAAAWKGLESLREPRYFKTWLTRICLNECVDIMRHRSAAIPLDAQAESLPDLAPHPAAALEADTGFRELVQAAGADNGAAIALYYGEGYRTDEIAEILGISPAAVRQRLSRGRRAIAKALAAEEPEAAAPQPASRPRGEQPDLAADARAPGADLEHAPLSRHSIS</sequence>
<dbReference type="SUPFAM" id="SSF88946">
    <property type="entry name" value="Sigma2 domain of RNA polymerase sigma factors"/>
    <property type="match status" value="1"/>
</dbReference>
<dbReference type="InterPro" id="IPR013325">
    <property type="entry name" value="RNA_pol_sigma_r2"/>
</dbReference>
<dbReference type="Pfam" id="PF04542">
    <property type="entry name" value="Sigma70_r2"/>
    <property type="match status" value="1"/>
</dbReference>
<evidence type="ECO:0000259" key="6">
    <source>
        <dbReference type="Pfam" id="PF04542"/>
    </source>
</evidence>
<dbReference type="InterPro" id="IPR039425">
    <property type="entry name" value="RNA_pol_sigma-70-like"/>
</dbReference>
<evidence type="ECO:0000256" key="1">
    <source>
        <dbReference type="ARBA" id="ARBA00010641"/>
    </source>
</evidence>
<evidence type="ECO:0000313" key="9">
    <source>
        <dbReference type="Proteomes" id="UP001349994"/>
    </source>
</evidence>
<evidence type="ECO:0000256" key="4">
    <source>
        <dbReference type="ARBA" id="ARBA00023163"/>
    </source>
</evidence>
<evidence type="ECO:0000256" key="5">
    <source>
        <dbReference type="SAM" id="MobiDB-lite"/>
    </source>
</evidence>
<keyword evidence="4" id="KW-0804">Transcription</keyword>
<dbReference type="SUPFAM" id="SSF88659">
    <property type="entry name" value="Sigma3 and sigma4 domains of RNA polymerase sigma factors"/>
    <property type="match status" value="1"/>
</dbReference>
<reference evidence="8 9" key="1">
    <citation type="submission" date="2024-01" db="EMBL/GenBank/DDBJ databases">
        <title>novel species in genus Adlercreutzia.</title>
        <authorList>
            <person name="Liu X."/>
        </authorList>
    </citation>
    <scope>NUCLEOTIDE SEQUENCE [LARGE SCALE GENOMIC DNA]</scope>
    <source>
        <strain evidence="8 9">R7</strain>
    </source>
</reference>
<dbReference type="InterPro" id="IPR007627">
    <property type="entry name" value="RNA_pol_sigma70_r2"/>
</dbReference>
<proteinExistence type="inferred from homology"/>
<dbReference type="Gene3D" id="1.10.10.10">
    <property type="entry name" value="Winged helix-like DNA-binding domain superfamily/Winged helix DNA-binding domain"/>
    <property type="match status" value="1"/>
</dbReference>
<feature type="compositionally biased region" description="Low complexity" evidence="5">
    <location>
        <begin position="179"/>
        <end position="194"/>
    </location>
</feature>
<dbReference type="EMBL" id="JAYMFF010000010">
    <property type="protein sequence ID" value="MEC4176034.1"/>
    <property type="molecule type" value="Genomic_DNA"/>
</dbReference>